<proteinExistence type="predicted"/>
<dbReference type="RefSeq" id="WP_400203530.1">
    <property type="nucleotide sequence ID" value="NZ_CAYAYE010000015.1"/>
</dbReference>
<dbReference type="AlphaFoldDB" id="A0A8J8TEA8"/>
<evidence type="ECO:0000313" key="3">
    <source>
        <dbReference type="Proteomes" id="UP000752814"/>
    </source>
</evidence>
<gene>
    <name evidence="2" type="ORF">A3207_01500</name>
</gene>
<feature type="transmembrane region" description="Helical" evidence="1">
    <location>
        <begin position="68"/>
        <end position="87"/>
    </location>
</feature>
<protein>
    <recommendedName>
        <fullName evidence="4">DUF1294 domain-containing protein</fullName>
    </recommendedName>
</protein>
<name>A0A8J8TEA8_9ARCH</name>
<accession>A0A8J8TEA8</accession>
<evidence type="ECO:0008006" key="4">
    <source>
        <dbReference type="Google" id="ProtNLM"/>
    </source>
</evidence>
<dbReference type="InterPro" id="IPR012156">
    <property type="entry name" value="Cold_shock_CspA"/>
</dbReference>
<dbReference type="EMBL" id="LVVT01000001">
    <property type="protein sequence ID" value="TQS84735.1"/>
    <property type="molecule type" value="Genomic_DNA"/>
</dbReference>
<sequence>MHIVFYILIIYLILNLVSLLMYRSDKNKAINDQYRTSESTLLLAALIGPFGAYAGMRRYHHKTRKLKFKLVFVFMALHIIIAALVIFEFM</sequence>
<dbReference type="InterPro" id="IPR010718">
    <property type="entry name" value="DUF1294"/>
</dbReference>
<evidence type="ECO:0000313" key="2">
    <source>
        <dbReference type="EMBL" id="TQS84735.1"/>
    </source>
</evidence>
<organism evidence="2 3">
    <name type="scientific">Candidatus Methanomassiliicoccus intestinalis</name>
    <dbReference type="NCBI Taxonomy" id="1406512"/>
    <lineage>
        <taxon>Archaea</taxon>
        <taxon>Methanobacteriati</taxon>
        <taxon>Thermoplasmatota</taxon>
        <taxon>Thermoplasmata</taxon>
        <taxon>Methanomassiliicoccales</taxon>
        <taxon>Methanomassiliicoccaceae</taxon>
        <taxon>Methanomassiliicoccus</taxon>
    </lineage>
</organism>
<dbReference type="GO" id="GO:0003676">
    <property type="term" value="F:nucleic acid binding"/>
    <property type="evidence" value="ECO:0007669"/>
    <property type="project" value="InterPro"/>
</dbReference>
<reference evidence="2" key="1">
    <citation type="submission" date="2016-03" db="EMBL/GenBank/DDBJ databases">
        <authorList>
            <person name="Borrel G."/>
            <person name="Mccann A."/>
            <person name="O'Toole P.W."/>
        </authorList>
    </citation>
    <scope>NUCLEOTIDE SEQUENCE</scope>
    <source>
        <strain evidence="2">183</strain>
    </source>
</reference>
<feature type="transmembrane region" description="Helical" evidence="1">
    <location>
        <begin position="5"/>
        <end position="24"/>
    </location>
</feature>
<evidence type="ECO:0000256" key="1">
    <source>
        <dbReference type="SAM" id="Phobius"/>
    </source>
</evidence>
<comment type="caution">
    <text evidence="2">The sequence shown here is derived from an EMBL/GenBank/DDBJ whole genome shotgun (WGS) entry which is preliminary data.</text>
</comment>
<keyword evidence="1" id="KW-1133">Transmembrane helix</keyword>
<dbReference type="Pfam" id="PF06961">
    <property type="entry name" value="DUF1294"/>
    <property type="match status" value="1"/>
</dbReference>
<dbReference type="PIRSF" id="PIRSF002599">
    <property type="entry name" value="Cold_shock_A"/>
    <property type="match status" value="1"/>
</dbReference>
<keyword evidence="1" id="KW-0472">Membrane</keyword>
<feature type="transmembrane region" description="Helical" evidence="1">
    <location>
        <begin position="39"/>
        <end position="56"/>
    </location>
</feature>
<keyword evidence="1" id="KW-0812">Transmembrane</keyword>
<dbReference type="Proteomes" id="UP000752814">
    <property type="component" value="Unassembled WGS sequence"/>
</dbReference>